<dbReference type="EMBL" id="VBRY01000004">
    <property type="protein sequence ID" value="TLS67879.1"/>
    <property type="molecule type" value="Genomic_DNA"/>
</dbReference>
<evidence type="ECO:0000256" key="2">
    <source>
        <dbReference type="PIRNR" id="PIRNR006221"/>
    </source>
</evidence>
<organism evidence="3 4">
    <name type="scientific">Mariprofundus erugo</name>
    <dbReference type="NCBI Taxonomy" id="2528639"/>
    <lineage>
        <taxon>Bacteria</taxon>
        <taxon>Pseudomonadati</taxon>
        <taxon>Pseudomonadota</taxon>
        <taxon>Candidatius Mariprofundia</taxon>
        <taxon>Mariprofundales</taxon>
        <taxon>Mariprofundaceae</taxon>
        <taxon>Mariprofundus</taxon>
    </lineage>
</organism>
<dbReference type="InterPro" id="IPR011009">
    <property type="entry name" value="Kinase-like_dom_sf"/>
</dbReference>
<keyword evidence="2" id="KW-0808">Transferase</keyword>
<dbReference type="Proteomes" id="UP000306585">
    <property type="component" value="Unassembled WGS sequence"/>
</dbReference>
<evidence type="ECO:0000256" key="1">
    <source>
        <dbReference type="ARBA" id="ARBA00009460"/>
    </source>
</evidence>
<dbReference type="Gene3D" id="3.30.200.20">
    <property type="entry name" value="Phosphorylase Kinase, domain 1"/>
    <property type="match status" value="1"/>
</dbReference>
<evidence type="ECO:0000313" key="3">
    <source>
        <dbReference type="EMBL" id="TLS67879.1"/>
    </source>
</evidence>
<dbReference type="PANTHER" id="PTHR12149:SF8">
    <property type="entry name" value="PROTEIN-RIBULOSAMINE 3-KINASE"/>
    <property type="match status" value="1"/>
</dbReference>
<comment type="caution">
    <text evidence="3">The sequence shown here is derived from an EMBL/GenBank/DDBJ whole genome shotgun (WGS) entry which is preliminary data.</text>
</comment>
<dbReference type="GO" id="GO:0016301">
    <property type="term" value="F:kinase activity"/>
    <property type="evidence" value="ECO:0007669"/>
    <property type="project" value="UniProtKB-UniRule"/>
</dbReference>
<dbReference type="RefSeq" id="WP_138238775.1">
    <property type="nucleotide sequence ID" value="NZ_VBRY01000004.1"/>
</dbReference>
<accession>A0A5R9GSG3</accession>
<dbReference type="SUPFAM" id="SSF56112">
    <property type="entry name" value="Protein kinase-like (PK-like)"/>
    <property type="match status" value="1"/>
</dbReference>
<dbReference type="PANTHER" id="PTHR12149">
    <property type="entry name" value="FRUCTOSAMINE 3 KINASE-RELATED PROTEIN"/>
    <property type="match status" value="1"/>
</dbReference>
<dbReference type="InterPro" id="IPR016477">
    <property type="entry name" value="Fructo-/Ketosamine-3-kinase"/>
</dbReference>
<keyword evidence="2 3" id="KW-0418">Kinase</keyword>
<dbReference type="Gene3D" id="3.90.1200.10">
    <property type="match status" value="1"/>
</dbReference>
<dbReference type="PIRSF" id="PIRSF006221">
    <property type="entry name" value="Ketosamine-3-kinase"/>
    <property type="match status" value="1"/>
</dbReference>
<sequence>MWAAIAHSISVASGHPFQSLRHHSVGGGCINRAYRLDGRMAGKEVTFFVKTNRADLLPMLMAEADGLHELGRVQAIRVPYPLCYGAAAKAYLVIEYIELGSPSASSSRQLGEQLAAMHHHRSGQFGWFRDNTIGSTPQLNAQAGHWPDFFRQQRLAFQLSCAAEHGYGRRLQHKGEALLAVIDRFFDTYLPQPSLLHGDLWGGNVGFDHHGAPVIFDPAVYYGDRETDLAMTELFGGFDSQFYAAYQDAYPLDDGYPHRRRLYNLYHILNHANLFGGGYVRQAEDMMDQLLAEV</sequence>
<reference evidence="3 4" key="1">
    <citation type="journal article" date="2019" name="Appl. Environ. Microbiol.">
        <title>Environmental Evidence and Genomic Insight of Iron-oxidizing Bacteria Preference Towards More Corrosion Resistant Stainless Steel at Higher Salinities.</title>
        <authorList>
            <person name="Garrison C.E."/>
            <person name="Price K.A."/>
            <person name="Field E.K."/>
        </authorList>
    </citation>
    <scope>NUCLEOTIDE SEQUENCE [LARGE SCALE GENOMIC DNA]</scope>
    <source>
        <strain evidence="3 4">P3</strain>
    </source>
</reference>
<evidence type="ECO:0000313" key="4">
    <source>
        <dbReference type="Proteomes" id="UP000306585"/>
    </source>
</evidence>
<gene>
    <name evidence="3" type="ORF">FEF65_05365</name>
</gene>
<comment type="similarity">
    <text evidence="1 2">Belongs to the fructosamine kinase family.</text>
</comment>
<protein>
    <submittedName>
        <fullName evidence="3">Fructosamine kinase family protein</fullName>
    </submittedName>
</protein>
<keyword evidence="4" id="KW-1185">Reference proteome</keyword>
<proteinExistence type="inferred from homology"/>
<dbReference type="Pfam" id="PF03881">
    <property type="entry name" value="Fructosamin_kin"/>
    <property type="match status" value="1"/>
</dbReference>
<dbReference type="AlphaFoldDB" id="A0A5R9GSG3"/>
<name>A0A5R9GSG3_9PROT</name>